<feature type="domain" description="AB hydrolase-1" evidence="3">
    <location>
        <begin position="38"/>
        <end position="291"/>
    </location>
</feature>
<dbReference type="SUPFAM" id="SSF53474">
    <property type="entry name" value="alpha/beta-Hydrolases"/>
    <property type="match status" value="1"/>
</dbReference>
<dbReference type="InterPro" id="IPR005945">
    <property type="entry name" value="Pro_imino_pep"/>
</dbReference>
<proteinExistence type="inferred from homology"/>
<dbReference type="PIRSF" id="PIRSF005539">
    <property type="entry name" value="Pept_S33_TRI_F1"/>
    <property type="match status" value="1"/>
</dbReference>
<dbReference type="EMBL" id="JAVRRF010000006">
    <property type="protein sequence ID" value="KAK5063798.1"/>
    <property type="molecule type" value="Genomic_DNA"/>
</dbReference>
<organism evidence="4 5">
    <name type="scientific">Exophiala sideris</name>
    <dbReference type="NCBI Taxonomy" id="1016849"/>
    <lineage>
        <taxon>Eukaryota</taxon>
        <taxon>Fungi</taxon>
        <taxon>Dikarya</taxon>
        <taxon>Ascomycota</taxon>
        <taxon>Pezizomycotina</taxon>
        <taxon>Eurotiomycetes</taxon>
        <taxon>Chaetothyriomycetidae</taxon>
        <taxon>Chaetothyriales</taxon>
        <taxon>Herpotrichiellaceae</taxon>
        <taxon>Exophiala</taxon>
    </lineage>
</organism>
<dbReference type="InterPro" id="IPR000073">
    <property type="entry name" value="AB_hydrolase_1"/>
</dbReference>
<evidence type="ECO:0000259" key="3">
    <source>
        <dbReference type="Pfam" id="PF00561"/>
    </source>
</evidence>
<keyword evidence="5" id="KW-1185">Reference proteome</keyword>
<evidence type="ECO:0000313" key="5">
    <source>
        <dbReference type="Proteomes" id="UP001345691"/>
    </source>
</evidence>
<keyword evidence="2" id="KW-0378">Hydrolase</keyword>
<evidence type="ECO:0000313" key="4">
    <source>
        <dbReference type="EMBL" id="KAK5063798.1"/>
    </source>
</evidence>
<dbReference type="InterPro" id="IPR050471">
    <property type="entry name" value="AB_hydrolase"/>
</dbReference>
<dbReference type="NCBIfam" id="TIGR01250">
    <property type="entry name" value="pro_imino_pep_2"/>
    <property type="match status" value="1"/>
</dbReference>
<evidence type="ECO:0000256" key="1">
    <source>
        <dbReference type="ARBA" id="ARBA00010088"/>
    </source>
</evidence>
<dbReference type="Proteomes" id="UP001345691">
    <property type="component" value="Unassembled WGS sequence"/>
</dbReference>
<dbReference type="Gene3D" id="3.40.50.1820">
    <property type="entry name" value="alpha/beta hydrolase"/>
    <property type="match status" value="1"/>
</dbReference>
<name>A0ABR0JIG1_9EURO</name>
<dbReference type="PANTHER" id="PTHR43433:SF5">
    <property type="entry name" value="AB HYDROLASE-1 DOMAIN-CONTAINING PROTEIN"/>
    <property type="match status" value="1"/>
</dbReference>
<gene>
    <name evidence="4" type="ORF">LTR69_003563</name>
</gene>
<reference evidence="4 5" key="1">
    <citation type="submission" date="2023-08" db="EMBL/GenBank/DDBJ databases">
        <title>Black Yeasts Isolated from many extreme environments.</title>
        <authorList>
            <person name="Coleine C."/>
            <person name="Stajich J.E."/>
            <person name="Selbmann L."/>
        </authorList>
    </citation>
    <scope>NUCLEOTIDE SEQUENCE [LARGE SCALE GENOMIC DNA]</scope>
    <source>
        <strain evidence="4 5">CCFEE 6328</strain>
    </source>
</reference>
<accession>A0ABR0JIG1</accession>
<evidence type="ECO:0000256" key="2">
    <source>
        <dbReference type="ARBA" id="ARBA00022801"/>
    </source>
</evidence>
<sequence length="347" mass="39250">MVTMKISEGTVPFKHPSLPHPCETYYKIYGDITSGVRPLVTLHGGPGMAHNYLLSISRLASTHSIPVIFYDQIGTGRSTHLRSKRLDTDFWTSALFIAELDNLLDGLNIADSFDLLGQSWGGMLGGMFAVRGHHGLHKLIISNSPASMPLWLESCNYWRAQLPSKVEHVLQKHEKDGTFDDPEYKAAVQYFYNLHLCRVAPFPKDLQDSLDWVEKDDTVYMTMNGPSEFTVIGSLKDWSIVDDVHKITVPTLVLNGEFDEARDSSVYPYFKGIPKVKWYTFPGASHCSNVEVPERYCAVVGVWMTGIWELLTLAMTFYCRKASFLRSVSYVDEGERLPSQKEALRRL</sequence>
<dbReference type="PANTHER" id="PTHR43433">
    <property type="entry name" value="HYDROLASE, ALPHA/BETA FOLD FAMILY PROTEIN"/>
    <property type="match status" value="1"/>
</dbReference>
<dbReference type="InterPro" id="IPR029058">
    <property type="entry name" value="AB_hydrolase_fold"/>
</dbReference>
<dbReference type="InterPro" id="IPR002410">
    <property type="entry name" value="Peptidase_S33"/>
</dbReference>
<dbReference type="PRINTS" id="PR00793">
    <property type="entry name" value="PROAMNOPTASE"/>
</dbReference>
<dbReference type="Pfam" id="PF00561">
    <property type="entry name" value="Abhydrolase_1"/>
    <property type="match status" value="1"/>
</dbReference>
<protein>
    <recommendedName>
        <fullName evidence="3">AB hydrolase-1 domain-containing protein</fullName>
    </recommendedName>
</protein>
<comment type="similarity">
    <text evidence="1">Belongs to the peptidase S33 family.</text>
</comment>
<comment type="caution">
    <text evidence="4">The sequence shown here is derived from an EMBL/GenBank/DDBJ whole genome shotgun (WGS) entry which is preliminary data.</text>
</comment>